<evidence type="ECO:0000313" key="3">
    <source>
        <dbReference type="Proteomes" id="UP000717364"/>
    </source>
</evidence>
<organism evidence="2 3">
    <name type="scientific">Leptothoe spongobia TAU-MAC 1115</name>
    <dbReference type="NCBI Taxonomy" id="1967444"/>
    <lineage>
        <taxon>Bacteria</taxon>
        <taxon>Bacillati</taxon>
        <taxon>Cyanobacteriota</taxon>
        <taxon>Cyanophyceae</taxon>
        <taxon>Nodosilineales</taxon>
        <taxon>Cymatolegaceae</taxon>
        <taxon>Leptothoe</taxon>
        <taxon>Leptothoe spongobia</taxon>
    </lineage>
</organism>
<proteinExistence type="predicted"/>
<feature type="region of interest" description="Disordered" evidence="1">
    <location>
        <begin position="1"/>
        <end position="20"/>
    </location>
</feature>
<sequence>MEEEHGSDPEALFLGDDPTGKPLLPDEIINPNAGIDSGNLELGEAVLADNTLNGNLFNYDYFDPKLSLGASRGDTSSSFQVLPGLDNVANSSWVATTDFAIAASNSNS</sequence>
<dbReference type="EMBL" id="JADOES010000035">
    <property type="protein sequence ID" value="MBT9316892.1"/>
    <property type="molecule type" value="Genomic_DNA"/>
</dbReference>
<evidence type="ECO:0000256" key="1">
    <source>
        <dbReference type="SAM" id="MobiDB-lite"/>
    </source>
</evidence>
<protein>
    <submittedName>
        <fullName evidence="2">Uncharacterized protein</fullName>
    </submittedName>
</protein>
<dbReference type="AlphaFoldDB" id="A0A947DH04"/>
<evidence type="ECO:0000313" key="2">
    <source>
        <dbReference type="EMBL" id="MBT9316892.1"/>
    </source>
</evidence>
<reference evidence="2" key="2">
    <citation type="journal article" date="2021" name="Mar. Drugs">
        <title>Genome Reduction and Secondary Metabolism of the Marine Sponge-Associated Cyanobacterium Leptothoe.</title>
        <authorList>
            <person name="Konstantinou D."/>
            <person name="Popin R.V."/>
            <person name="Fewer D.P."/>
            <person name="Sivonen K."/>
            <person name="Gkelis S."/>
        </authorList>
    </citation>
    <scope>NUCLEOTIDE SEQUENCE</scope>
    <source>
        <strain evidence="2">TAU-MAC 1115</strain>
    </source>
</reference>
<accession>A0A947DH04</accession>
<dbReference type="Proteomes" id="UP000717364">
    <property type="component" value="Unassembled WGS sequence"/>
</dbReference>
<comment type="caution">
    <text evidence="2">The sequence shown here is derived from an EMBL/GenBank/DDBJ whole genome shotgun (WGS) entry which is preliminary data.</text>
</comment>
<dbReference type="RefSeq" id="WP_215609960.1">
    <property type="nucleotide sequence ID" value="NZ_JADOES010000035.1"/>
</dbReference>
<keyword evidence="3" id="KW-1185">Reference proteome</keyword>
<name>A0A947DH04_9CYAN</name>
<gene>
    <name evidence="2" type="ORF">IXB50_15795</name>
</gene>
<reference evidence="2" key="1">
    <citation type="submission" date="2020-11" db="EMBL/GenBank/DDBJ databases">
        <authorList>
            <person name="Konstantinou D."/>
            <person name="Gkelis S."/>
            <person name="Popin R."/>
            <person name="Fewer D."/>
            <person name="Sivonen K."/>
        </authorList>
    </citation>
    <scope>NUCLEOTIDE SEQUENCE</scope>
    <source>
        <strain evidence="2">TAU-MAC 1115</strain>
    </source>
</reference>